<dbReference type="InParanoid" id="A0A067QLJ3"/>
<evidence type="ECO:0000313" key="2">
    <source>
        <dbReference type="Proteomes" id="UP000027135"/>
    </source>
</evidence>
<organism evidence="1 2">
    <name type="scientific">Zootermopsis nevadensis</name>
    <name type="common">Dampwood termite</name>
    <dbReference type="NCBI Taxonomy" id="136037"/>
    <lineage>
        <taxon>Eukaryota</taxon>
        <taxon>Metazoa</taxon>
        <taxon>Ecdysozoa</taxon>
        <taxon>Arthropoda</taxon>
        <taxon>Hexapoda</taxon>
        <taxon>Insecta</taxon>
        <taxon>Pterygota</taxon>
        <taxon>Neoptera</taxon>
        <taxon>Polyneoptera</taxon>
        <taxon>Dictyoptera</taxon>
        <taxon>Blattodea</taxon>
        <taxon>Blattoidea</taxon>
        <taxon>Termitoidae</taxon>
        <taxon>Termopsidae</taxon>
        <taxon>Zootermopsis</taxon>
    </lineage>
</organism>
<protein>
    <submittedName>
        <fullName evidence="1">Uncharacterized protein</fullName>
    </submittedName>
</protein>
<sequence>MSQRHSSIETSTRLRVGVTSADSSVVPDMLIYLLVNSTHITVDGPAERALVYNNLIPKNTKIAF</sequence>
<name>A0A067QLJ3_ZOONE</name>
<evidence type="ECO:0000313" key="1">
    <source>
        <dbReference type="EMBL" id="KDR09995.1"/>
    </source>
</evidence>
<proteinExistence type="predicted"/>
<dbReference type="Proteomes" id="UP000027135">
    <property type="component" value="Unassembled WGS sequence"/>
</dbReference>
<gene>
    <name evidence="1" type="ORF">L798_00258</name>
</gene>
<dbReference type="EMBL" id="KK853194">
    <property type="protein sequence ID" value="KDR09995.1"/>
    <property type="molecule type" value="Genomic_DNA"/>
</dbReference>
<accession>A0A067QLJ3</accession>
<dbReference type="AlphaFoldDB" id="A0A067QLJ3"/>
<reference evidence="1 2" key="1">
    <citation type="journal article" date="2014" name="Nat. Commun.">
        <title>Molecular traces of alternative social organization in a termite genome.</title>
        <authorList>
            <person name="Terrapon N."/>
            <person name="Li C."/>
            <person name="Robertson H.M."/>
            <person name="Ji L."/>
            <person name="Meng X."/>
            <person name="Booth W."/>
            <person name="Chen Z."/>
            <person name="Childers C.P."/>
            <person name="Glastad K.M."/>
            <person name="Gokhale K."/>
            <person name="Gowin J."/>
            <person name="Gronenberg W."/>
            <person name="Hermansen R.A."/>
            <person name="Hu H."/>
            <person name="Hunt B.G."/>
            <person name="Huylmans A.K."/>
            <person name="Khalil S.M."/>
            <person name="Mitchell R.D."/>
            <person name="Munoz-Torres M.C."/>
            <person name="Mustard J.A."/>
            <person name="Pan H."/>
            <person name="Reese J.T."/>
            <person name="Scharf M.E."/>
            <person name="Sun F."/>
            <person name="Vogel H."/>
            <person name="Xiao J."/>
            <person name="Yang W."/>
            <person name="Yang Z."/>
            <person name="Yang Z."/>
            <person name="Zhou J."/>
            <person name="Zhu J."/>
            <person name="Brent C.S."/>
            <person name="Elsik C.G."/>
            <person name="Goodisman M.A."/>
            <person name="Liberles D.A."/>
            <person name="Roe R.M."/>
            <person name="Vargo E.L."/>
            <person name="Vilcinskas A."/>
            <person name="Wang J."/>
            <person name="Bornberg-Bauer E."/>
            <person name="Korb J."/>
            <person name="Zhang G."/>
            <person name="Liebig J."/>
        </authorList>
    </citation>
    <scope>NUCLEOTIDE SEQUENCE [LARGE SCALE GENOMIC DNA]</scope>
    <source>
        <tissue evidence="1">Whole organism</tissue>
    </source>
</reference>
<keyword evidence="2" id="KW-1185">Reference proteome</keyword>